<keyword evidence="3" id="KW-1185">Reference proteome</keyword>
<organism evidence="2 3">
    <name type="scientific">Magallana gigas</name>
    <name type="common">Pacific oyster</name>
    <name type="synonym">Crassostrea gigas</name>
    <dbReference type="NCBI Taxonomy" id="29159"/>
    <lineage>
        <taxon>Eukaryota</taxon>
        <taxon>Metazoa</taxon>
        <taxon>Spiralia</taxon>
        <taxon>Lophotrochozoa</taxon>
        <taxon>Mollusca</taxon>
        <taxon>Bivalvia</taxon>
        <taxon>Autobranchia</taxon>
        <taxon>Pteriomorphia</taxon>
        <taxon>Ostreida</taxon>
        <taxon>Ostreoidea</taxon>
        <taxon>Ostreidae</taxon>
        <taxon>Magallana</taxon>
    </lineage>
</organism>
<dbReference type="OMA" id="HIWNENE"/>
<protein>
    <submittedName>
        <fullName evidence="2">Uncharacterized protein</fullName>
    </submittedName>
</protein>
<dbReference type="EnsemblMetazoa" id="G9926.6">
    <property type="protein sequence ID" value="G9926.6:cds"/>
    <property type="gene ID" value="G9926"/>
</dbReference>
<dbReference type="EnsemblMetazoa" id="G9926.5">
    <property type="protein sequence ID" value="G9926.5:cds"/>
    <property type="gene ID" value="G9926"/>
</dbReference>
<accession>A0A8W8P3X2</accession>
<dbReference type="AlphaFoldDB" id="A0A8W8P3X2"/>
<dbReference type="EnsemblMetazoa" id="G9926.3">
    <property type="protein sequence ID" value="G9926.3:cds"/>
    <property type="gene ID" value="G9926"/>
</dbReference>
<sequence length="418" mass="48168">MDEIGMTEKQVCDGDTQCDSKTNEDNETTADDIAVEISSCSKQCIGSDYDDKKIENTDNETTKILTETKHRSEKSDQEDPKIENSDTEPTEALKSVCRGEKISKDKTSKRIRCYPNEAEVAKVIELFQERLVLTFNRKKTKYQRILSELGVNAKPHCGEADHEDEEDMEMIIGETYSKARCIRNSFRFGGSINFRRFLRGLHNVIRRSKAIRITRPLDSIQKEDFDCELKAVASELSIAYEYQLAMLADAAEVNAVADHAVRCMMRYLKDTDAVFNPTNLLQAVIEENPRCTLKYYNKELRTRIVKTDNLRLQVDQRWRLHDVLKQPGVRVIDMESGQYQYFGCFTPFGFSCRPDKYGFRGPLHIWNENEGKYTLVPNDMTSCESSKRRKITYNPKNIHHSYEPTLCCCHDDTGSCDK</sequence>
<dbReference type="EnsemblMetazoa" id="G9926.1">
    <property type="protein sequence ID" value="G9926.1:cds"/>
    <property type="gene ID" value="G9926"/>
</dbReference>
<evidence type="ECO:0000256" key="1">
    <source>
        <dbReference type="SAM" id="MobiDB-lite"/>
    </source>
</evidence>
<feature type="compositionally biased region" description="Basic and acidic residues" evidence="1">
    <location>
        <begin position="66"/>
        <end position="84"/>
    </location>
</feature>
<dbReference type="EnsemblMetazoa" id="G9926.2">
    <property type="protein sequence ID" value="G9926.2:cds"/>
    <property type="gene ID" value="G9926"/>
</dbReference>
<feature type="region of interest" description="Disordered" evidence="1">
    <location>
        <begin position="45"/>
        <end position="93"/>
    </location>
</feature>
<reference evidence="2" key="1">
    <citation type="submission" date="2022-08" db="UniProtKB">
        <authorList>
            <consortium name="EnsemblMetazoa"/>
        </authorList>
    </citation>
    <scope>IDENTIFICATION</scope>
    <source>
        <strain evidence="2">05x7-T-G4-1.051#20</strain>
    </source>
</reference>
<dbReference type="EnsemblMetazoa" id="G9926.4">
    <property type="protein sequence ID" value="G9926.4:cds"/>
    <property type="gene ID" value="G9926"/>
</dbReference>
<evidence type="ECO:0000313" key="2">
    <source>
        <dbReference type="EnsemblMetazoa" id="G9926.4:cds"/>
    </source>
</evidence>
<feature type="region of interest" description="Disordered" evidence="1">
    <location>
        <begin position="1"/>
        <end position="32"/>
    </location>
</feature>
<dbReference type="Proteomes" id="UP000005408">
    <property type="component" value="Unassembled WGS sequence"/>
</dbReference>
<dbReference type="OrthoDB" id="6135674at2759"/>
<evidence type="ECO:0000313" key="3">
    <source>
        <dbReference type="Proteomes" id="UP000005408"/>
    </source>
</evidence>
<proteinExistence type="predicted"/>
<name>A0A8W8P3X2_MAGGI</name>